<dbReference type="EMBL" id="CAFBMC010000115">
    <property type="protein sequence ID" value="CAB4910215.1"/>
    <property type="molecule type" value="Genomic_DNA"/>
</dbReference>
<gene>
    <name evidence="1" type="ORF">UFOPK3495_01535</name>
    <name evidence="2" type="ORF">UFOPK4237_00877</name>
</gene>
<accession>A0A6J7H0M5</accession>
<dbReference type="EMBL" id="CAFBPZ010000052">
    <property type="protein sequence ID" value="CAB5038783.1"/>
    <property type="molecule type" value="Genomic_DNA"/>
</dbReference>
<protein>
    <submittedName>
        <fullName evidence="1">Unannotated protein</fullName>
    </submittedName>
</protein>
<sequence length="52" mass="5863">MAWYYCLEHQLVEPELGCPNSERMGPYESEAAADAALKTAHDRNETFDGDDD</sequence>
<proteinExistence type="predicted"/>
<evidence type="ECO:0000313" key="1">
    <source>
        <dbReference type="EMBL" id="CAB4910215.1"/>
    </source>
</evidence>
<name>A0A6J7H0M5_9ZZZZ</name>
<dbReference type="AlphaFoldDB" id="A0A6J7H0M5"/>
<reference evidence="1" key="1">
    <citation type="submission" date="2020-05" db="EMBL/GenBank/DDBJ databases">
        <authorList>
            <person name="Chiriac C."/>
            <person name="Salcher M."/>
            <person name="Ghai R."/>
            <person name="Kavagutti S V."/>
        </authorList>
    </citation>
    <scope>NUCLEOTIDE SEQUENCE</scope>
</reference>
<evidence type="ECO:0000313" key="2">
    <source>
        <dbReference type="EMBL" id="CAB5038783.1"/>
    </source>
</evidence>
<organism evidence="1">
    <name type="scientific">freshwater metagenome</name>
    <dbReference type="NCBI Taxonomy" id="449393"/>
    <lineage>
        <taxon>unclassified sequences</taxon>
        <taxon>metagenomes</taxon>
        <taxon>ecological metagenomes</taxon>
    </lineage>
</organism>